<dbReference type="RefSeq" id="WP_121839781.1">
    <property type="nucleotide sequence ID" value="NZ_ML014799.1"/>
</dbReference>
<evidence type="ECO:0000256" key="1">
    <source>
        <dbReference type="SAM" id="SignalP"/>
    </source>
</evidence>
<dbReference type="Proteomes" id="UP000281474">
    <property type="component" value="Unassembled WGS sequence"/>
</dbReference>
<organism evidence="2 3">
    <name type="scientific">Parashewanella curva</name>
    <dbReference type="NCBI Taxonomy" id="2338552"/>
    <lineage>
        <taxon>Bacteria</taxon>
        <taxon>Pseudomonadati</taxon>
        <taxon>Pseudomonadota</taxon>
        <taxon>Gammaproteobacteria</taxon>
        <taxon>Alteromonadales</taxon>
        <taxon>Shewanellaceae</taxon>
        <taxon>Parashewanella</taxon>
    </lineage>
</organism>
<proteinExistence type="predicted"/>
<dbReference type="AlphaFoldDB" id="A0A3L8PUE4"/>
<sequence length="167" mass="18409">MKTLLLIAALSAPVMADSPVRTFGYWHVLNSGNSKVLTSTSDPVTPRVFAFACLNSAQCTINYLDTPRCAPNATRAATIKAQNDQAVLGFHLSMICDSTGLGWIDSDVTVINHLKWMFTFTPHPYQWFEISFDDDPNSVNHYSLTGGHDAMQFMLGTSSNFNQGQIK</sequence>
<keyword evidence="3" id="KW-1185">Reference proteome</keyword>
<evidence type="ECO:0000313" key="2">
    <source>
        <dbReference type="EMBL" id="RLV58936.1"/>
    </source>
</evidence>
<comment type="caution">
    <text evidence="2">The sequence shown here is derived from an EMBL/GenBank/DDBJ whole genome shotgun (WGS) entry which is preliminary data.</text>
</comment>
<feature type="signal peptide" evidence="1">
    <location>
        <begin position="1"/>
        <end position="16"/>
    </location>
</feature>
<accession>A0A3L8PUE4</accession>
<gene>
    <name evidence="2" type="ORF">D5018_14820</name>
</gene>
<reference evidence="2 3" key="1">
    <citation type="submission" date="2018-09" db="EMBL/GenBank/DDBJ databases">
        <title>Phylogeny of the Shewanellaceae, and recommendation for two new genera, Pseudoshewanella and Parashewanella.</title>
        <authorList>
            <person name="Wang G."/>
        </authorList>
    </citation>
    <scope>NUCLEOTIDE SEQUENCE [LARGE SCALE GENOMIC DNA]</scope>
    <source>
        <strain evidence="2 3">C51</strain>
    </source>
</reference>
<evidence type="ECO:0000313" key="3">
    <source>
        <dbReference type="Proteomes" id="UP000281474"/>
    </source>
</evidence>
<dbReference type="EMBL" id="QZEI01000050">
    <property type="protein sequence ID" value="RLV58936.1"/>
    <property type="molecule type" value="Genomic_DNA"/>
</dbReference>
<name>A0A3L8PUE4_9GAMM</name>
<protein>
    <submittedName>
        <fullName evidence="2">Uncharacterized protein</fullName>
    </submittedName>
</protein>
<feature type="chain" id="PRO_5018310854" evidence="1">
    <location>
        <begin position="17"/>
        <end position="167"/>
    </location>
</feature>
<keyword evidence="1" id="KW-0732">Signal</keyword>